<reference evidence="1" key="1">
    <citation type="journal article" date="2021" name="Proc. Natl. Acad. Sci. U.S.A.">
        <title>A Catalog of Tens of Thousands of Viruses from Human Metagenomes Reveals Hidden Associations with Chronic Diseases.</title>
        <authorList>
            <person name="Tisza M.J."/>
            <person name="Buck C.B."/>
        </authorList>
    </citation>
    <scope>NUCLEOTIDE SEQUENCE</scope>
    <source>
        <strain evidence="1">CtdNl2</strain>
    </source>
</reference>
<protein>
    <submittedName>
        <fullName evidence="1">Uncharacterized protein</fullName>
    </submittedName>
</protein>
<name>A0A8S5QHF1_9CAUD</name>
<dbReference type="EMBL" id="BK015652">
    <property type="protein sequence ID" value="DAE18181.1"/>
    <property type="molecule type" value="Genomic_DNA"/>
</dbReference>
<organism evidence="1">
    <name type="scientific">Myoviridae sp. ctdNl2</name>
    <dbReference type="NCBI Taxonomy" id="2825140"/>
    <lineage>
        <taxon>Viruses</taxon>
        <taxon>Duplodnaviria</taxon>
        <taxon>Heunggongvirae</taxon>
        <taxon>Uroviricota</taxon>
        <taxon>Caudoviricetes</taxon>
    </lineage>
</organism>
<accession>A0A8S5QHF1</accession>
<sequence>MMNLKVPSDELIRDIVVIWKECCEFSKNAGLDMDSDFILCGIFDELSCGAIGCALYQQEKKDYLRLFDCGFHKAIYDKIMSIYDVNKHKYNNTFNYVEVVSKELGL</sequence>
<evidence type="ECO:0000313" key="1">
    <source>
        <dbReference type="EMBL" id="DAE18181.1"/>
    </source>
</evidence>
<proteinExistence type="predicted"/>